<dbReference type="PANTHER" id="PTHR12526">
    <property type="entry name" value="GLYCOSYLTRANSFERASE"/>
    <property type="match status" value="1"/>
</dbReference>
<keyword evidence="4" id="KW-1185">Reference proteome</keyword>
<dbReference type="EMBL" id="JAMPKX010000018">
    <property type="protein sequence ID" value="MEP0949984.1"/>
    <property type="molecule type" value="Genomic_DNA"/>
</dbReference>
<dbReference type="InterPro" id="IPR028098">
    <property type="entry name" value="Glyco_trans_4-like_N"/>
</dbReference>
<dbReference type="SUPFAM" id="SSF53756">
    <property type="entry name" value="UDP-Glycosyltransferase/glycogen phosphorylase"/>
    <property type="match status" value="1"/>
</dbReference>
<feature type="domain" description="Glycosyl transferase family 1" evidence="1">
    <location>
        <begin position="197"/>
        <end position="367"/>
    </location>
</feature>
<gene>
    <name evidence="3" type="primary">hpsP</name>
    <name evidence="3" type="ORF">NC992_24140</name>
</gene>
<evidence type="ECO:0000313" key="3">
    <source>
        <dbReference type="EMBL" id="MEP0949984.1"/>
    </source>
</evidence>
<dbReference type="Proteomes" id="UP001482513">
    <property type="component" value="Unassembled WGS sequence"/>
</dbReference>
<evidence type="ECO:0000259" key="1">
    <source>
        <dbReference type="Pfam" id="PF00534"/>
    </source>
</evidence>
<evidence type="ECO:0000259" key="2">
    <source>
        <dbReference type="Pfam" id="PF13579"/>
    </source>
</evidence>
<dbReference type="Pfam" id="PF00534">
    <property type="entry name" value="Glycos_transf_1"/>
    <property type="match status" value="1"/>
</dbReference>
<feature type="domain" description="Glycosyltransferase subfamily 4-like N-terminal" evidence="2">
    <location>
        <begin position="15"/>
        <end position="179"/>
    </location>
</feature>
<dbReference type="CDD" id="cd03821">
    <property type="entry name" value="GT4_Bme6-like"/>
    <property type="match status" value="1"/>
</dbReference>
<dbReference type="Pfam" id="PF13579">
    <property type="entry name" value="Glyco_trans_4_4"/>
    <property type="match status" value="1"/>
</dbReference>
<protein>
    <submittedName>
        <fullName evidence="3">Hormogonium polysaccharide biosynthesis glycosyltransferase HpsP</fullName>
    </submittedName>
</protein>
<organism evidence="3 4">
    <name type="scientific">Leptolyngbya subtilissima DQ-A4</name>
    <dbReference type="NCBI Taxonomy" id="2933933"/>
    <lineage>
        <taxon>Bacteria</taxon>
        <taxon>Bacillati</taxon>
        <taxon>Cyanobacteriota</taxon>
        <taxon>Cyanophyceae</taxon>
        <taxon>Leptolyngbyales</taxon>
        <taxon>Leptolyngbyaceae</taxon>
        <taxon>Leptolyngbya group</taxon>
        <taxon>Leptolyngbya</taxon>
    </lineage>
</organism>
<proteinExistence type="predicted"/>
<reference evidence="3 4" key="1">
    <citation type="submission" date="2022-04" db="EMBL/GenBank/DDBJ databases">
        <title>Positive selection, recombination, and allopatry shape intraspecific diversity of widespread and dominant cyanobacteria.</title>
        <authorList>
            <person name="Wei J."/>
            <person name="Shu W."/>
            <person name="Hu C."/>
        </authorList>
    </citation>
    <scope>NUCLEOTIDE SEQUENCE [LARGE SCALE GENOMIC DNA]</scope>
    <source>
        <strain evidence="3 4">DQ-A4</strain>
    </source>
</reference>
<accession>A0ABV0KBJ5</accession>
<name>A0ABV0KBJ5_9CYAN</name>
<dbReference type="InterPro" id="IPR001296">
    <property type="entry name" value="Glyco_trans_1"/>
</dbReference>
<sequence length="409" mass="44257">MRILQIVPSISLIYGGPSQMVRGFAQGLAAAGAEVTILTTNANGDSGQSPLAVPLGVPVQEENYTVRYFACSPWRRYKFSAGLLAWLYQHAHEFDLVHIHALFSPLSTAAATVARDRGLPYVLRPLGTLDPADLQKKKRLKQIYGRLFEAPNIGGAAALHFTSPIEAEVSYRFGASTQDWVIPLGVQPPKALPVDERQQILAQLGIPHNRPLLLYLSRLDPKKGLDLLLPALEQLTAQGVEFHLVLAGGNPQDPAYEQAIGDRLRATSLGDRTALTGFVTGNTKAALLQAADLFVLPSYYENFGIAVAEAMAAGVPVVVSKGVYIWPDITSSGSGWVCDLSVDGVAQALVEALKDSAQRQLRGQRARAYARECYDWDAIAHHTLAAYRSVLPKPLANSKISLPPKPSPR</sequence>
<dbReference type="RefSeq" id="WP_190515972.1">
    <property type="nucleotide sequence ID" value="NZ_JAMPKX010000018.1"/>
</dbReference>
<dbReference type="Gene3D" id="3.40.50.2000">
    <property type="entry name" value="Glycogen Phosphorylase B"/>
    <property type="match status" value="2"/>
</dbReference>
<comment type="caution">
    <text evidence="3">The sequence shown here is derived from an EMBL/GenBank/DDBJ whole genome shotgun (WGS) entry which is preliminary data.</text>
</comment>
<dbReference type="NCBIfam" id="NF038295">
    <property type="entry name" value="EPS_HpsP"/>
    <property type="match status" value="1"/>
</dbReference>
<evidence type="ECO:0000313" key="4">
    <source>
        <dbReference type="Proteomes" id="UP001482513"/>
    </source>
</evidence>